<evidence type="ECO:0000259" key="4">
    <source>
        <dbReference type="PROSITE" id="PS50110"/>
    </source>
</evidence>
<dbReference type="PROSITE" id="PS50110">
    <property type="entry name" value="RESPONSE_REGULATORY"/>
    <property type="match status" value="1"/>
</dbReference>
<dbReference type="PANTHER" id="PTHR44591">
    <property type="entry name" value="STRESS RESPONSE REGULATOR PROTEIN 1"/>
    <property type="match status" value="1"/>
</dbReference>
<gene>
    <name evidence="5" type="ORF">GGQ74_001465</name>
</gene>
<evidence type="ECO:0000313" key="6">
    <source>
        <dbReference type="Proteomes" id="UP000580856"/>
    </source>
</evidence>
<sequence>MSFESPVILIVDDEALIRATLADFFEDCGFDVHTAGSGEEGLEKLAALAPDFVTVDMRLPGMDGNDFILAALAIRPGLRFLIFTGSADYVLPMPLRNAGLTPEHVFMKPVQSLEALLGALEKLYGFKAEL</sequence>
<feature type="modified residue" description="4-aspartylphosphate" evidence="3">
    <location>
        <position position="56"/>
    </location>
</feature>
<keyword evidence="1 3" id="KW-0597">Phosphoprotein</keyword>
<name>A0A846QR08_9BACT</name>
<comment type="caution">
    <text evidence="5">The sequence shown here is derived from an EMBL/GenBank/DDBJ whole genome shotgun (WGS) entry which is preliminary data.</text>
</comment>
<dbReference type="Proteomes" id="UP000580856">
    <property type="component" value="Unassembled WGS sequence"/>
</dbReference>
<organism evidence="5 6">
    <name type="scientific">Desulfobaculum xiamenense</name>
    <dbReference type="NCBI Taxonomy" id="995050"/>
    <lineage>
        <taxon>Bacteria</taxon>
        <taxon>Pseudomonadati</taxon>
        <taxon>Thermodesulfobacteriota</taxon>
        <taxon>Desulfovibrionia</taxon>
        <taxon>Desulfovibrionales</taxon>
        <taxon>Desulfovibrionaceae</taxon>
        <taxon>Desulfobaculum</taxon>
    </lineage>
</organism>
<dbReference type="Pfam" id="PF00072">
    <property type="entry name" value="Response_reg"/>
    <property type="match status" value="1"/>
</dbReference>
<reference evidence="5 6" key="1">
    <citation type="submission" date="2020-03" db="EMBL/GenBank/DDBJ databases">
        <title>Genomic Encyclopedia of Type Strains, Phase IV (KMG-IV): sequencing the most valuable type-strain genomes for metagenomic binning, comparative biology and taxonomic classification.</title>
        <authorList>
            <person name="Goeker M."/>
        </authorList>
    </citation>
    <scope>NUCLEOTIDE SEQUENCE [LARGE SCALE GENOMIC DNA]</scope>
    <source>
        <strain evidence="5 6">DSM 24233</strain>
    </source>
</reference>
<proteinExistence type="predicted"/>
<keyword evidence="6" id="KW-1185">Reference proteome</keyword>
<evidence type="ECO:0000256" key="1">
    <source>
        <dbReference type="ARBA" id="ARBA00022553"/>
    </source>
</evidence>
<evidence type="ECO:0000256" key="3">
    <source>
        <dbReference type="PROSITE-ProRule" id="PRU00169"/>
    </source>
</evidence>
<evidence type="ECO:0000313" key="5">
    <source>
        <dbReference type="EMBL" id="NJB67825.1"/>
    </source>
</evidence>
<keyword evidence="2" id="KW-0902">Two-component regulatory system</keyword>
<dbReference type="SMART" id="SM00448">
    <property type="entry name" value="REC"/>
    <property type="match status" value="1"/>
</dbReference>
<dbReference type="GO" id="GO:0000160">
    <property type="term" value="P:phosphorelay signal transduction system"/>
    <property type="evidence" value="ECO:0007669"/>
    <property type="project" value="UniProtKB-KW"/>
</dbReference>
<dbReference type="InterPro" id="IPR050595">
    <property type="entry name" value="Bact_response_regulator"/>
</dbReference>
<dbReference type="CDD" id="cd00156">
    <property type="entry name" value="REC"/>
    <property type="match status" value="1"/>
</dbReference>
<dbReference type="PANTHER" id="PTHR44591:SF14">
    <property type="entry name" value="PROTEIN PILG"/>
    <property type="match status" value="1"/>
</dbReference>
<protein>
    <submittedName>
        <fullName evidence="5">CheY-like chemotaxis protein</fullName>
    </submittedName>
</protein>
<dbReference type="Gene3D" id="3.40.50.2300">
    <property type="match status" value="1"/>
</dbReference>
<dbReference type="AlphaFoldDB" id="A0A846QR08"/>
<dbReference type="InterPro" id="IPR001789">
    <property type="entry name" value="Sig_transdc_resp-reg_receiver"/>
</dbReference>
<dbReference type="InterPro" id="IPR011006">
    <property type="entry name" value="CheY-like_superfamily"/>
</dbReference>
<dbReference type="EMBL" id="JAATJA010000001">
    <property type="protein sequence ID" value="NJB67825.1"/>
    <property type="molecule type" value="Genomic_DNA"/>
</dbReference>
<dbReference type="SUPFAM" id="SSF52172">
    <property type="entry name" value="CheY-like"/>
    <property type="match status" value="1"/>
</dbReference>
<evidence type="ECO:0000256" key="2">
    <source>
        <dbReference type="ARBA" id="ARBA00023012"/>
    </source>
</evidence>
<dbReference type="RefSeq" id="WP_167940845.1">
    <property type="nucleotide sequence ID" value="NZ_JAATJA010000001.1"/>
</dbReference>
<accession>A0A846QR08</accession>
<feature type="domain" description="Response regulatory" evidence="4">
    <location>
        <begin position="7"/>
        <end position="123"/>
    </location>
</feature>